<evidence type="ECO:0000313" key="1">
    <source>
        <dbReference type="EMBL" id="GAA0036920.1"/>
    </source>
</evidence>
<sequence>MPAERYDRFQIQRPRFLGDEHWECITVELGRLHRSLDADDDGQALSDIKCLVEATARVALDIAGEPAQPNDSYEKSIGRAHDLLADQPGHALARGGEFTRAASQARKIAGSLGLIRNQFGGGHGRGRMPDIRDEMVDLALDGGLTWTRWAVRRLGLFSEGRPALLIRDLIEQPATFHSGDLRRRLEAANLSAVETHHQQELGVAVGQRAMRQTFVVKWDGLDPCLESDDLGVWPAGYRIGLLHGLWFAPDGHPTVTPRSIKDGLEVIDPVPDAADALHEQVARVRESTQPSLPDADQESVRDTVEWLRHRESVRPTAEQTALRELLDHLAPPPV</sequence>
<protein>
    <recommendedName>
        <fullName evidence="3">Abortive infection protein-like C-terminal domain-containing protein</fullName>
    </recommendedName>
</protein>
<evidence type="ECO:0000313" key="2">
    <source>
        <dbReference type="Proteomes" id="UP001498238"/>
    </source>
</evidence>
<dbReference type="EMBL" id="BAAAAF010000014">
    <property type="protein sequence ID" value="GAA0036920.1"/>
    <property type="molecule type" value="Genomic_DNA"/>
</dbReference>
<dbReference type="RefSeq" id="WP_339393602.1">
    <property type="nucleotide sequence ID" value="NZ_BAAAAF010000014.1"/>
</dbReference>
<accession>A0ABN0SR66</accession>
<dbReference type="Proteomes" id="UP001498238">
    <property type="component" value="Unassembled WGS sequence"/>
</dbReference>
<keyword evidence="2" id="KW-1185">Reference proteome</keyword>
<gene>
    <name evidence="1" type="ORF">NCCP602_28810</name>
</gene>
<evidence type="ECO:0008006" key="3">
    <source>
        <dbReference type="Google" id="ProtNLM"/>
    </source>
</evidence>
<organism evidence="1 2">
    <name type="scientific">Brevibacterium metallidurans</name>
    <dbReference type="NCBI Taxonomy" id="1482676"/>
    <lineage>
        <taxon>Bacteria</taxon>
        <taxon>Bacillati</taxon>
        <taxon>Actinomycetota</taxon>
        <taxon>Actinomycetes</taxon>
        <taxon>Micrococcales</taxon>
        <taxon>Brevibacteriaceae</taxon>
        <taxon>Brevibacterium</taxon>
    </lineage>
</organism>
<comment type="caution">
    <text evidence="1">The sequence shown here is derived from an EMBL/GenBank/DDBJ whole genome shotgun (WGS) entry which is preliminary data.</text>
</comment>
<proteinExistence type="predicted"/>
<name>A0ABN0SR66_9MICO</name>
<reference evidence="1 2" key="1">
    <citation type="submission" date="2024-01" db="EMBL/GenBank/DDBJ databases">
        <title>Characterization of antibiotic resistant novel bacterial strains and their environmental applications.</title>
        <authorList>
            <person name="Manzoor S."/>
            <person name="Abbas S."/>
            <person name="Arshad M."/>
            <person name="Ahmed I."/>
        </authorList>
    </citation>
    <scope>NUCLEOTIDE SEQUENCE [LARGE SCALE GENOMIC DNA]</scope>
    <source>
        <strain evidence="1 2">NCCP-602</strain>
    </source>
</reference>